<feature type="transmembrane region" description="Helical" evidence="1">
    <location>
        <begin position="124"/>
        <end position="144"/>
    </location>
</feature>
<evidence type="ECO:0000313" key="2">
    <source>
        <dbReference type="EMBL" id="MFB9626886.1"/>
    </source>
</evidence>
<dbReference type="RefSeq" id="WP_344997959.1">
    <property type="nucleotide sequence ID" value="NZ_BAAAXV010000009.1"/>
</dbReference>
<feature type="transmembrane region" description="Helical" evidence="1">
    <location>
        <begin position="150"/>
        <end position="172"/>
    </location>
</feature>
<accession>A0ABV5S5D8</accession>
<keyword evidence="1" id="KW-1133">Transmembrane helix</keyword>
<proteinExistence type="predicted"/>
<feature type="transmembrane region" description="Helical" evidence="1">
    <location>
        <begin position="41"/>
        <end position="58"/>
    </location>
</feature>
<sequence length="284" mass="29956">MSEIRLGRKAAYIALMIANAAVDLLLPTVMLFALAPTGMPPAVRLAVGGTLLSGKAIGGRAESGRFRWRLAVVAALLPAAAIVGSYALGLGNVPSMVIGAIASGVIVLADLLRSRWRDGSKHRVDVFAVVVLIEVAASVVLTSINGDARFVLARISIYLAIGGIVILATTWSERPLMRTALKPVASQGDPARAEAFDRAWQHSRQFRTLYRAMTASLGGVLIVDAVLRVVIIYSQSADAVARSSLSSQLPLIILIAVWFAVGRGLAVPRAMRLLEAELANGSAK</sequence>
<dbReference type="EMBL" id="JBHMBW010000026">
    <property type="protein sequence ID" value="MFB9626886.1"/>
    <property type="molecule type" value="Genomic_DNA"/>
</dbReference>
<feature type="transmembrane region" description="Helical" evidence="1">
    <location>
        <begin position="245"/>
        <end position="266"/>
    </location>
</feature>
<keyword evidence="3" id="KW-1185">Reference proteome</keyword>
<feature type="transmembrane region" description="Helical" evidence="1">
    <location>
        <begin position="208"/>
        <end position="233"/>
    </location>
</feature>
<organism evidence="2 3">
    <name type="scientific">Nonomuraea helvata</name>
    <dbReference type="NCBI Taxonomy" id="37484"/>
    <lineage>
        <taxon>Bacteria</taxon>
        <taxon>Bacillati</taxon>
        <taxon>Actinomycetota</taxon>
        <taxon>Actinomycetes</taxon>
        <taxon>Streptosporangiales</taxon>
        <taxon>Streptosporangiaceae</taxon>
        <taxon>Nonomuraea</taxon>
    </lineage>
</organism>
<keyword evidence="1" id="KW-0812">Transmembrane</keyword>
<gene>
    <name evidence="2" type="ORF">ACFFSA_27695</name>
</gene>
<evidence type="ECO:0000313" key="3">
    <source>
        <dbReference type="Proteomes" id="UP001589532"/>
    </source>
</evidence>
<comment type="caution">
    <text evidence="2">The sequence shown here is derived from an EMBL/GenBank/DDBJ whole genome shotgun (WGS) entry which is preliminary data.</text>
</comment>
<feature type="transmembrane region" description="Helical" evidence="1">
    <location>
        <begin position="12"/>
        <end position="35"/>
    </location>
</feature>
<dbReference type="NCBIfam" id="NF041646">
    <property type="entry name" value="VC0807_fam"/>
    <property type="match status" value="1"/>
</dbReference>
<protein>
    <submittedName>
        <fullName evidence="2">VC0807 family protein</fullName>
    </submittedName>
</protein>
<name>A0ABV5S5D8_9ACTN</name>
<dbReference type="Proteomes" id="UP001589532">
    <property type="component" value="Unassembled WGS sequence"/>
</dbReference>
<reference evidence="2 3" key="1">
    <citation type="submission" date="2024-09" db="EMBL/GenBank/DDBJ databases">
        <authorList>
            <person name="Sun Q."/>
            <person name="Mori K."/>
        </authorList>
    </citation>
    <scope>NUCLEOTIDE SEQUENCE [LARGE SCALE GENOMIC DNA]</scope>
    <source>
        <strain evidence="2 3">JCM 3143</strain>
    </source>
</reference>
<keyword evidence="1" id="KW-0472">Membrane</keyword>
<evidence type="ECO:0000256" key="1">
    <source>
        <dbReference type="SAM" id="Phobius"/>
    </source>
</evidence>
<feature type="transmembrane region" description="Helical" evidence="1">
    <location>
        <begin position="95"/>
        <end position="112"/>
    </location>
</feature>
<feature type="transmembrane region" description="Helical" evidence="1">
    <location>
        <begin position="70"/>
        <end position="89"/>
    </location>
</feature>